<feature type="compositionally biased region" description="Basic and acidic residues" evidence="1">
    <location>
        <begin position="55"/>
        <end position="73"/>
    </location>
</feature>
<proteinExistence type="predicted"/>
<keyword evidence="3" id="KW-1185">Reference proteome</keyword>
<comment type="caution">
    <text evidence="2">The sequence shown here is derived from an EMBL/GenBank/DDBJ whole genome shotgun (WGS) entry which is preliminary data.</text>
</comment>
<evidence type="ECO:0000313" key="3">
    <source>
        <dbReference type="Proteomes" id="UP000324222"/>
    </source>
</evidence>
<feature type="region of interest" description="Disordered" evidence="1">
    <location>
        <begin position="55"/>
        <end position="96"/>
    </location>
</feature>
<dbReference type="EMBL" id="VSRR010016912">
    <property type="protein sequence ID" value="MPC59836.1"/>
    <property type="molecule type" value="Genomic_DNA"/>
</dbReference>
<organism evidence="2 3">
    <name type="scientific">Portunus trituberculatus</name>
    <name type="common">Swimming crab</name>
    <name type="synonym">Neptunus trituberculatus</name>
    <dbReference type="NCBI Taxonomy" id="210409"/>
    <lineage>
        <taxon>Eukaryota</taxon>
        <taxon>Metazoa</taxon>
        <taxon>Ecdysozoa</taxon>
        <taxon>Arthropoda</taxon>
        <taxon>Crustacea</taxon>
        <taxon>Multicrustacea</taxon>
        <taxon>Malacostraca</taxon>
        <taxon>Eumalacostraca</taxon>
        <taxon>Eucarida</taxon>
        <taxon>Decapoda</taxon>
        <taxon>Pleocyemata</taxon>
        <taxon>Brachyura</taxon>
        <taxon>Eubrachyura</taxon>
        <taxon>Portunoidea</taxon>
        <taxon>Portunidae</taxon>
        <taxon>Portuninae</taxon>
        <taxon>Portunus</taxon>
    </lineage>
</organism>
<gene>
    <name evidence="2" type="ORF">E2C01_053864</name>
</gene>
<dbReference type="Proteomes" id="UP000324222">
    <property type="component" value="Unassembled WGS sequence"/>
</dbReference>
<dbReference type="AlphaFoldDB" id="A0A5B7GQH5"/>
<reference evidence="2 3" key="1">
    <citation type="submission" date="2019-05" db="EMBL/GenBank/DDBJ databases">
        <title>Another draft genome of Portunus trituberculatus and its Hox gene families provides insights of decapod evolution.</title>
        <authorList>
            <person name="Jeong J.-H."/>
            <person name="Song I."/>
            <person name="Kim S."/>
            <person name="Choi T."/>
            <person name="Kim D."/>
            <person name="Ryu S."/>
            <person name="Kim W."/>
        </authorList>
    </citation>
    <scope>NUCLEOTIDE SEQUENCE [LARGE SCALE GENOMIC DNA]</scope>
    <source>
        <tissue evidence="2">Muscle</tissue>
    </source>
</reference>
<protein>
    <submittedName>
        <fullName evidence="2">Uncharacterized protein</fullName>
    </submittedName>
</protein>
<evidence type="ECO:0000256" key="1">
    <source>
        <dbReference type="SAM" id="MobiDB-lite"/>
    </source>
</evidence>
<name>A0A5B7GQH5_PORTR</name>
<accession>A0A5B7GQH5</accession>
<sequence length="110" mass="12539">MWRGIEPILKHDLNSFGRAGRHSLTPDGRLMDWPLLPPQAPPFVLLTVLWDTKREEWSSEKSEERGDKVRSGEGHTTTTTTRTTTTTTTTTTREGGSGLFRRCFLFCCRQ</sequence>
<evidence type="ECO:0000313" key="2">
    <source>
        <dbReference type="EMBL" id="MPC59836.1"/>
    </source>
</evidence>
<feature type="compositionally biased region" description="Low complexity" evidence="1">
    <location>
        <begin position="76"/>
        <end position="93"/>
    </location>
</feature>